<evidence type="ECO:0000256" key="2">
    <source>
        <dbReference type="ARBA" id="ARBA00010524"/>
    </source>
</evidence>
<dbReference type="AlphaFoldDB" id="A0AAV1SVR7"/>
<dbReference type="InterPro" id="IPR002123">
    <property type="entry name" value="Plipid/glycerol_acylTrfase"/>
</dbReference>
<protein>
    <recommendedName>
        <fullName evidence="7">Tafazzin family protein</fullName>
    </recommendedName>
</protein>
<dbReference type="PANTHER" id="PTHR12497">
    <property type="entry name" value="TAZ PROTEIN TAFAZZIN"/>
    <property type="match status" value="1"/>
</dbReference>
<organism evidence="9 10">
    <name type="scientific">Dovyalis caffra</name>
    <dbReference type="NCBI Taxonomy" id="77055"/>
    <lineage>
        <taxon>Eukaryota</taxon>
        <taxon>Viridiplantae</taxon>
        <taxon>Streptophyta</taxon>
        <taxon>Embryophyta</taxon>
        <taxon>Tracheophyta</taxon>
        <taxon>Spermatophyta</taxon>
        <taxon>Magnoliopsida</taxon>
        <taxon>eudicotyledons</taxon>
        <taxon>Gunneridae</taxon>
        <taxon>Pentapetalae</taxon>
        <taxon>rosids</taxon>
        <taxon>fabids</taxon>
        <taxon>Malpighiales</taxon>
        <taxon>Salicaceae</taxon>
        <taxon>Flacourtieae</taxon>
        <taxon>Dovyalis</taxon>
    </lineage>
</organism>
<dbReference type="InterPro" id="IPR000872">
    <property type="entry name" value="Tafazzin"/>
</dbReference>
<dbReference type="CDD" id="cd07989">
    <property type="entry name" value="LPLAT_AGPAT-like"/>
    <property type="match status" value="1"/>
</dbReference>
<dbReference type="PRINTS" id="PR00979">
    <property type="entry name" value="TAFAZZIN"/>
</dbReference>
<dbReference type="GO" id="GO:0006644">
    <property type="term" value="P:phospholipid metabolic process"/>
    <property type="evidence" value="ECO:0007669"/>
    <property type="project" value="InterPro"/>
</dbReference>
<dbReference type="Pfam" id="PF01553">
    <property type="entry name" value="Acyltransferase"/>
    <property type="match status" value="1"/>
</dbReference>
<evidence type="ECO:0000256" key="3">
    <source>
        <dbReference type="ARBA" id="ARBA00022679"/>
    </source>
</evidence>
<keyword evidence="6" id="KW-0012">Acyltransferase</keyword>
<dbReference type="SUPFAM" id="SSF69593">
    <property type="entry name" value="Glycerol-3-phosphate (1)-acyltransferase"/>
    <property type="match status" value="1"/>
</dbReference>
<keyword evidence="10" id="KW-1185">Reference proteome</keyword>
<evidence type="ECO:0000256" key="5">
    <source>
        <dbReference type="ARBA" id="ARBA00023136"/>
    </source>
</evidence>
<gene>
    <name evidence="9" type="ORF">DCAF_LOCUS27835</name>
</gene>
<dbReference type="EMBL" id="CAWUPB010001199">
    <property type="protein sequence ID" value="CAK7357546.1"/>
    <property type="molecule type" value="Genomic_DNA"/>
</dbReference>
<name>A0AAV1SVR7_9ROSI</name>
<keyword evidence="3" id="KW-0808">Transferase</keyword>
<dbReference type="PANTHER" id="PTHR12497:SF5">
    <property type="entry name" value="N-ACYLPHOSPHATIDYLETHANOLAMINE SYNTHASE"/>
    <property type="match status" value="1"/>
</dbReference>
<evidence type="ECO:0000256" key="4">
    <source>
        <dbReference type="ARBA" id="ARBA00023098"/>
    </source>
</evidence>
<feature type="domain" description="Phospholipid/glycerol acyltransferase" evidence="8">
    <location>
        <begin position="61"/>
        <end position="185"/>
    </location>
</feature>
<dbReference type="SMART" id="SM00563">
    <property type="entry name" value="PlsC"/>
    <property type="match status" value="1"/>
</dbReference>
<evidence type="ECO:0000313" key="10">
    <source>
        <dbReference type="Proteomes" id="UP001314170"/>
    </source>
</evidence>
<comment type="similarity">
    <text evidence="2 7">Belongs to the taffazin family.</text>
</comment>
<keyword evidence="5" id="KW-0472">Membrane</keyword>
<evidence type="ECO:0000256" key="1">
    <source>
        <dbReference type="ARBA" id="ARBA00004370"/>
    </source>
</evidence>
<reference evidence="9 10" key="1">
    <citation type="submission" date="2024-01" db="EMBL/GenBank/DDBJ databases">
        <authorList>
            <person name="Waweru B."/>
        </authorList>
    </citation>
    <scope>NUCLEOTIDE SEQUENCE [LARGE SCALE GENOMIC DNA]</scope>
</reference>
<keyword evidence="4" id="KW-0443">Lipid metabolism</keyword>
<accession>A0AAV1SVR7</accession>
<evidence type="ECO:0000256" key="7">
    <source>
        <dbReference type="RuleBase" id="RU365062"/>
    </source>
</evidence>
<evidence type="ECO:0000313" key="9">
    <source>
        <dbReference type="EMBL" id="CAK7357546.1"/>
    </source>
</evidence>
<comment type="subcellular location">
    <subcellularLocation>
        <location evidence="1">Membrane</location>
    </subcellularLocation>
</comment>
<dbReference type="GO" id="GO:0016020">
    <property type="term" value="C:membrane"/>
    <property type="evidence" value="ECO:0007669"/>
    <property type="project" value="UniProtKB-SubCell"/>
</dbReference>
<evidence type="ECO:0000259" key="8">
    <source>
        <dbReference type="SMART" id="SM00563"/>
    </source>
</evidence>
<comment type="caution">
    <text evidence="9">The sequence shown here is derived from an EMBL/GenBank/DDBJ whole genome shotgun (WGS) entry which is preliminary data.</text>
</comment>
<dbReference type="Proteomes" id="UP001314170">
    <property type="component" value="Unassembled WGS sequence"/>
</dbReference>
<dbReference type="GO" id="GO:0008374">
    <property type="term" value="F:O-acyltransferase activity"/>
    <property type="evidence" value="ECO:0007669"/>
    <property type="project" value="TreeGrafter"/>
</dbReference>
<sequence>MTRTMEWAARGNHMRGLPRKMVIMAVGAFAKAVGNLFNTTTVHNADTLINLVRSRPPGVPLITVSNHMSTLDDPVIWGFKRFPIFDPNLARWALAAEDICFKNPLLSYFFRVGKCIPITRGGGIYQEHMNEALERLSGGEWLHTFPEGKVSQEDVPIRRLKWGTASLIVRSPITPIVLPIVHRGFEEVMPENFWFGRRPPFPLCNKRINIVIGEPMKFDFPKMRQMAISMSCNLPNNSKGWPSLSPYGLDEAAQRCLYMIISDQIHTAMESLRSLSKKFYEAKSLKSGDLEEERTS</sequence>
<proteinExistence type="inferred from homology"/>
<evidence type="ECO:0000256" key="6">
    <source>
        <dbReference type="ARBA" id="ARBA00023315"/>
    </source>
</evidence>